<organism evidence="1 2">
    <name type="scientific">Sphingobacterium spiritivorum</name>
    <name type="common">Flavobacterium spiritivorum</name>
    <dbReference type="NCBI Taxonomy" id="258"/>
    <lineage>
        <taxon>Bacteria</taxon>
        <taxon>Pseudomonadati</taxon>
        <taxon>Bacteroidota</taxon>
        <taxon>Sphingobacteriia</taxon>
        <taxon>Sphingobacteriales</taxon>
        <taxon>Sphingobacteriaceae</taxon>
        <taxon>Sphingobacterium</taxon>
    </lineage>
</organism>
<dbReference type="GO" id="GO:0005829">
    <property type="term" value="C:cytosol"/>
    <property type="evidence" value="ECO:0007669"/>
    <property type="project" value="TreeGrafter"/>
</dbReference>
<keyword evidence="1" id="KW-0378">Hydrolase</keyword>
<sequence>MKQYRNLLFDLDGTLTDPFEGITKSIAYALEHFDIETTDLNTLKPLIGPPLKQSLIEIYHFDEQKADEGVARYRERFADKGIFENILFEGIPELLASARSKGHKLYLATSKPTVFATQILHHFHLDQYFEFVGGSELDDSRPTKTHVIEYVLQENNIQNLTETLMIGDRKHDIIGAKNTGLDSVGVLYGFGDQEELSHAGATYIAEDIPALKNMLQL</sequence>
<dbReference type="GO" id="GO:0008253">
    <property type="term" value="F:5'-nucleotidase activity"/>
    <property type="evidence" value="ECO:0007669"/>
    <property type="project" value="UniProtKB-EC"/>
</dbReference>
<dbReference type="FunFam" id="3.40.50.1000:FF:000022">
    <property type="entry name" value="Phosphoglycolate phosphatase"/>
    <property type="match status" value="1"/>
</dbReference>
<dbReference type="InterPro" id="IPR023214">
    <property type="entry name" value="HAD_sf"/>
</dbReference>
<accession>A0A380CQB9</accession>
<dbReference type="EC" id="3.1.3.5" evidence="1"/>
<dbReference type="CDD" id="cd04302">
    <property type="entry name" value="HAD_5NT"/>
    <property type="match status" value="1"/>
</dbReference>
<dbReference type="InterPro" id="IPR050155">
    <property type="entry name" value="HAD-like_hydrolase_sf"/>
</dbReference>
<dbReference type="InterPro" id="IPR041492">
    <property type="entry name" value="HAD_2"/>
</dbReference>
<dbReference type="SFLD" id="SFLDG01135">
    <property type="entry name" value="C1.5.6:_HAD__Beta-PGM__Phospha"/>
    <property type="match status" value="1"/>
</dbReference>
<dbReference type="Gene3D" id="1.10.150.240">
    <property type="entry name" value="Putative phosphatase, domain 2"/>
    <property type="match status" value="1"/>
</dbReference>
<dbReference type="InterPro" id="IPR036412">
    <property type="entry name" value="HAD-like_sf"/>
</dbReference>
<dbReference type="InterPro" id="IPR023198">
    <property type="entry name" value="PGP-like_dom2"/>
</dbReference>
<dbReference type="Gene3D" id="3.40.50.1000">
    <property type="entry name" value="HAD superfamily/HAD-like"/>
    <property type="match status" value="1"/>
</dbReference>
<proteinExistence type="predicted"/>
<dbReference type="RefSeq" id="WP_115171121.1">
    <property type="nucleotide sequence ID" value="NZ_UGYW01000002.1"/>
</dbReference>
<name>A0A380CQB9_SPHSI</name>
<dbReference type="Proteomes" id="UP000254893">
    <property type="component" value="Unassembled WGS sequence"/>
</dbReference>
<dbReference type="SFLD" id="SFLDS00003">
    <property type="entry name" value="Haloacid_Dehalogenase"/>
    <property type="match status" value="1"/>
</dbReference>
<protein>
    <submittedName>
        <fullName evidence="1">5'-nucleotidase</fullName>
        <ecNumber evidence="1">3.1.3.5</ecNumber>
    </submittedName>
</protein>
<dbReference type="EMBL" id="UGYW01000002">
    <property type="protein sequence ID" value="SUJ24877.1"/>
    <property type="molecule type" value="Genomic_DNA"/>
</dbReference>
<dbReference type="PANTHER" id="PTHR43434">
    <property type="entry name" value="PHOSPHOGLYCOLATE PHOSPHATASE"/>
    <property type="match status" value="1"/>
</dbReference>
<evidence type="ECO:0000313" key="2">
    <source>
        <dbReference type="Proteomes" id="UP000254893"/>
    </source>
</evidence>
<dbReference type="Pfam" id="PF13419">
    <property type="entry name" value="HAD_2"/>
    <property type="match status" value="1"/>
</dbReference>
<dbReference type="SUPFAM" id="SSF56784">
    <property type="entry name" value="HAD-like"/>
    <property type="match status" value="1"/>
</dbReference>
<dbReference type="GO" id="GO:0004713">
    <property type="term" value="F:protein tyrosine kinase activity"/>
    <property type="evidence" value="ECO:0007669"/>
    <property type="project" value="TreeGrafter"/>
</dbReference>
<dbReference type="NCBIfam" id="TIGR01549">
    <property type="entry name" value="HAD-SF-IA-v1"/>
    <property type="match status" value="1"/>
</dbReference>
<reference evidence="1 2" key="1">
    <citation type="submission" date="2018-06" db="EMBL/GenBank/DDBJ databases">
        <authorList>
            <consortium name="Pathogen Informatics"/>
            <person name="Doyle S."/>
        </authorList>
    </citation>
    <scope>NUCLEOTIDE SEQUENCE [LARGE SCALE GENOMIC DNA]</scope>
    <source>
        <strain evidence="1 2">NCTC11388</strain>
    </source>
</reference>
<dbReference type="InterPro" id="IPR006439">
    <property type="entry name" value="HAD-SF_hydro_IA"/>
</dbReference>
<dbReference type="PANTHER" id="PTHR43434:SF20">
    <property type="entry name" value="5'-NUCLEOTIDASE"/>
    <property type="match status" value="1"/>
</dbReference>
<dbReference type="AlphaFoldDB" id="A0A380CQB9"/>
<evidence type="ECO:0000313" key="1">
    <source>
        <dbReference type="EMBL" id="SUJ24877.1"/>
    </source>
</evidence>
<gene>
    <name evidence="1" type="ORF">NCTC11388_03711</name>
</gene>
<dbReference type="SFLD" id="SFLDG01129">
    <property type="entry name" value="C1.5:_HAD__Beta-PGM__Phosphata"/>
    <property type="match status" value="1"/>
</dbReference>